<dbReference type="Pfam" id="PF19116">
    <property type="entry name" value="DUF5801"/>
    <property type="match status" value="2"/>
</dbReference>
<dbReference type="Pfam" id="PF17963">
    <property type="entry name" value="Big_9"/>
    <property type="match status" value="5"/>
</dbReference>
<feature type="region of interest" description="Disordered" evidence="2">
    <location>
        <begin position="87"/>
        <end position="108"/>
    </location>
</feature>
<evidence type="ECO:0000256" key="2">
    <source>
        <dbReference type="SAM" id="MobiDB-lite"/>
    </source>
</evidence>
<keyword evidence="5" id="KW-1185">Reference proteome</keyword>
<dbReference type="InterPro" id="IPR019960">
    <property type="entry name" value="T1SS_VCA0849"/>
</dbReference>
<dbReference type="InterPro" id="IPR010221">
    <property type="entry name" value="VCBS_dom"/>
</dbReference>
<proteinExistence type="predicted"/>
<dbReference type="InterPro" id="IPR043824">
    <property type="entry name" value="DUF5801"/>
</dbReference>
<reference evidence="5" key="1">
    <citation type="submission" date="2018-09" db="EMBL/GenBank/DDBJ databases">
        <authorList>
            <person name="Zhu H."/>
        </authorList>
    </citation>
    <scope>NUCLEOTIDE SEQUENCE [LARGE SCALE GENOMIC DNA]</scope>
    <source>
        <strain evidence="5">K2W31S-8</strain>
    </source>
</reference>
<dbReference type="EMBL" id="CP032419">
    <property type="protein sequence ID" value="AYC33615.1"/>
    <property type="molecule type" value="Genomic_DNA"/>
</dbReference>
<dbReference type="Pfam" id="PF00353">
    <property type="entry name" value="HemolysinCabind"/>
    <property type="match status" value="1"/>
</dbReference>
<dbReference type="NCBIfam" id="TIGR01965">
    <property type="entry name" value="VCBS_repeat"/>
    <property type="match status" value="8"/>
</dbReference>
<evidence type="ECO:0000259" key="3">
    <source>
        <dbReference type="Pfam" id="PF19116"/>
    </source>
</evidence>
<dbReference type="SUPFAM" id="SSF51120">
    <property type="entry name" value="beta-Roll"/>
    <property type="match status" value="1"/>
</dbReference>
<evidence type="ECO:0000256" key="1">
    <source>
        <dbReference type="ARBA" id="ARBA00022837"/>
    </source>
</evidence>
<feature type="region of interest" description="Disordered" evidence="2">
    <location>
        <begin position="122"/>
        <end position="144"/>
    </location>
</feature>
<dbReference type="InterPro" id="IPR001343">
    <property type="entry name" value="Hemolysn_Ca-bd"/>
</dbReference>
<sequence>MPARVGSCIEEGIMATSIGVVRQVVGEVFAVAGDGTRRLLTEGDRVFVGEQLTTGAAGAIAIALSNGQELTLGRDSSMALTQQLLAGPQDAAPPAQDAAPVTPSEQDLTDVEQLQAAIAAGVDPTQEAEATAAGPGGGSGGAGGAGGGHSFVLLDAVAGSVDPQIGFPTAGINAGPEFPDLEVAGDPELVAIPPVVPPVTPVPPVAPANGVPVALPDSAELAEGEAGVSGNVLVNDLSGPDLPTRFLGWTGGQPGADVQLNTPFGLVTLHADGRYDFVLANGTPAVEALAEGEQVALTFDYSIADGNGDSSSATLTITITGRNDAPEVSVRAVDVEGGRALVSEAGLAAGSSAGDGSQVSTGSFHLADPEGLGSLTSIQIGSLTADLSTTALASLVGQTFDTAHGTVELTGYDGAGTFSFSYTLTSSTTDADGQAETDGFSVTLDDGQATASATVTIEILDDLPAAQADTATVSEGGSVGGNVVTGVATGTLADSFGADGPGANAVVGVKAGSDTATPASGGLGGAGVAGAWGTLTLSADGSYSYQSSANSVAPPGATDIFTYTIVDADGDLSTTTLTIDVANITVTTELGSGADTSVREAALNGIGSDPASADEIATGTLTAAGGVGNYSFVLAGDGQGLYGSLSIDSSGNYTYTLATPVSLPAGNNGANIQTTESFTYTVTDANGNSGTGTLVVSILDDVPSARADSAQVIEGGEVQGNLVTGTGTGSVADGFGADGPGANAVVGVKAGSDTATPASGGLGGAGVAGAWGTLILNADGSYSYQSTANSVAPPGATDTFTYTIVDADGDLSTTTLTIDVANIAVTTALGSGADTSVREAALGIGSDPASADEIASGTLTAAGGVGGYSFVLAGDGQGLYGSLSIDSSGNYTYTLATPVSLPAGNNGANIQTTESFTYTVTDANGNSGTGTLVVSIVDDVPSARADSAQVIEGAEVQGNVLSVDGIGSVADSFGADGAGANAVVGVRAAGGDTATAVTSGVGIAIAGQFGTLTLHADGSYSYQAHANAINAAVSDMFVYSIRDADGDLSTTTLTINLSDSGLEAPDDHDVKVYEQALDLSQDGQDLAAGTVTGSLPGHAGETDANNQLNATGIGPLTYALVGDGVGSYGVIHIAQDGSYTYSLTKPYDSNPAASDGAQVEQGRDHFTYQVTDANGNTATGTIWVDIVDDVPQVGSNALVQLDDDALAHGNLGGIEDVDPDTANLEGTLGHNFGADNAGSIRWLDSGAPLGFSYELDAQGSLLIKQGDTTVIRVTLDSATGAYSVEQLAALAHAAGQDENNQLFTLNYQVTDGDGDIAPTLGSLVINVDDDTPVLVEHGYGFSPVGGVVNEDALGTPHDGNNDAGEALSVHGGSGALHALVDFGADGPGVFGLKGDATALQALSEQNPHLSSGGQALHYQVVGNLLTASVQGTAAGNYAVFTLEVRADGGYTFTLLGPLDHPVHDGDEDGELLGGSDRAIDFSSLLTATDGDGDPVNAGFSNGSFVIDVEDDVPVLAGLGNHPVGGVANEDALHSPHEGNDDQGQELQVSGGPGALQAMVDFGADGPGAMGLKLDADSRLTMTDQHLTSGGMDLHYRLDGNLLTAFVSGATGAYDVFSLQVNPGGSYVFTLLGPLDHLVQDGEDGELLSASGMGIDFSGLITATDGDGDPLADSFDAGYFVIDVQDDVPLARNVTAAEPLDDEGLNGGIPGVGLGDVPGEATSIHGQLDYSAGADGAKSIELNGPAKLGTEDVTASDWDAATNTLTLSTERGAVVRVQVTDLATGAYRVELLKPILHADAQDENNFTLKIGYSLTDGDGDSASAELQVTIDDDVPTIQAGALSDDSYVTFNGSAAGYHNSYGYYLKGENGEPLSGKVLWADVKGQAPDARASLNGVHPEDVGFFIIPNGAQNGGLDDGDALSFQLVGGQWQAFLNGVALVGADGANVLFSDASLNPGGAHLQDTADPGNQNWEDQTAHADWDYNDVNVSVTWGAPLQVDESNFHEDAQRDFSGIFTVQPGADGLKSLSYGLGIANPGADTGLVDTASGEKVVLVLNAAGTAVEGRTEFGGQLVFRLSVDAGTGVVSLDQQRAIVHSTSDPDEPSGTLAADLIQLTGKVADNDGDSATSSIGIGHLLSFKDDGPTAVDDIRDLLAGAPSNSVSGNVLTNDLAGADNGKQFVQWNDSANGTAITELQRYGTLTLNPNTGDYSFTLANNDPDVLALTSTVSHSLLYTMRDQDGDISTAKLTINITGADDPVTVGGLDAEAPELTLYEANLADGSSPSPAALTQHGTFSVTAPDGLGSVTLNGQTVFSNGVFTALSISDAQGSLAITGYDPDSKTFSYSYSLTDNSLVSGAGILKQFSVLATDSNGSPDSASLDIRILDDAPTAVADQGAASEGGLLTVTAAAGVLGNDKAGADGFAAGAGVVGVRAAAGDLNTAVNGDVGQAINGLYGTLTLHGDGSYSYQAHANQITAATMDVFVYTIEDGDGDLSTTTLTIDVANITVTTALGSGADTSVREAALDGIGSDPASNDEIASGTLTAAGGVGGYSFAIAGDGQGLYGSLSIDSSGHYTYTLASPVSLPAGNNGENTQTTESFTYTVTDANGNIGTGSLVVSIVDDVPSAQADSAQLIEGGEVQGNLVTGIGTGSVADGFGADGVGASAVVGVKAGSDTVTPASGGLGGVGVAGTWGKLILNADGSYSYQSTANSVAPPGATDIFTYTIVDADGDLSTTTLTIDVANITVTTELGSNADTNVREAALDGIGSDPASADEIATGILTANGGAGGYSFSGGGSGAHGILSIDSSGNYTYTLTSPVNLPTGNNGENIQFTETFTYQVTDANGNTATGTISVDIVDDVPQLGSFVDATLPNQLGTVNGTFFVAPGADGLNSFTILGPSIAGVSYTTIQNNDGSGHFVSTTLLAESNTGEDLFDLTVRADGTYSFTLSKPDASSSTSISFAGLNSGGPIATANGGAAGWAFDGLKFTGDSPQQFTNPNDGGGSGGDYLNVSGNGFGLGSAAAVPDNRGFLYYQAGGADSLTFKANLTNNAGAAKITWAAYGGATPPTASSVPLQVGSSAITITASGNVTIDPTITFTYLVVRIDVDDAPPSAGVRVEEFSYSKTILPDDHQYAFSIVGQDGDGDLSGSSTLSVHVVAESSGDTFSLTGTAGDDVIAASSNPDLINGAESFDLVDYRDDTSGVLVNLLDGTGSQGSAANDIYISIEGALGGSGNDTLIGHIANPNYLDGGAGADTLIGGDSDDILLGGTGDDVLDGGAGQDVFKWQAGDSGQDVVSGFTLAAGADKDVLNLADLLQGVQATADSLDDFLSFSVAGGNSLISASAVANGAKVQDIELQGVDLAAHYGVTPGAGGIISAGDSATIITGMLGDGSLKVDTV</sequence>
<name>A0A385Z2X9_9PSED</name>
<dbReference type="InterPro" id="IPR011049">
    <property type="entry name" value="Serralysin-like_metalloprot_C"/>
</dbReference>
<protein>
    <submittedName>
        <fullName evidence="4">Retention module-containing protein</fullName>
    </submittedName>
</protein>
<dbReference type="GO" id="GO:0005509">
    <property type="term" value="F:calcium ion binding"/>
    <property type="evidence" value="ECO:0007669"/>
    <property type="project" value="InterPro"/>
</dbReference>
<feature type="domain" description="DUF5801" evidence="3">
    <location>
        <begin position="1995"/>
        <end position="2132"/>
    </location>
</feature>
<dbReference type="OrthoDB" id="5192166at2"/>
<dbReference type="NCBIfam" id="TIGR03661">
    <property type="entry name" value="T1SS_VCA0849"/>
    <property type="match status" value="1"/>
</dbReference>
<accession>A0A385Z2X9</accession>
<evidence type="ECO:0000313" key="4">
    <source>
        <dbReference type="EMBL" id="AYC33615.1"/>
    </source>
</evidence>
<dbReference type="PROSITE" id="PS00330">
    <property type="entry name" value="HEMOLYSIN_CALCIUM"/>
    <property type="match status" value="1"/>
</dbReference>
<feature type="compositionally biased region" description="Gly residues" evidence="2">
    <location>
        <begin position="134"/>
        <end position="144"/>
    </location>
</feature>
<gene>
    <name evidence="4" type="ORF">D3880_15160</name>
</gene>
<dbReference type="PRINTS" id="PR00313">
    <property type="entry name" value="CABNDNGRPT"/>
</dbReference>
<dbReference type="Proteomes" id="UP000265560">
    <property type="component" value="Chromosome"/>
</dbReference>
<feature type="compositionally biased region" description="Basic and acidic residues" evidence="2">
    <location>
        <begin position="1530"/>
        <end position="1539"/>
    </location>
</feature>
<dbReference type="InterPro" id="IPR018511">
    <property type="entry name" value="Hemolysin-typ_Ca-bd_CS"/>
</dbReference>
<dbReference type="NCBIfam" id="NF033682">
    <property type="entry name" value="retention_LapA"/>
    <property type="match status" value="1"/>
</dbReference>
<feature type="region of interest" description="Disordered" evidence="2">
    <location>
        <begin position="1527"/>
        <end position="1546"/>
    </location>
</feature>
<dbReference type="InterPro" id="IPR047777">
    <property type="entry name" value="LapA-like_RM"/>
</dbReference>
<evidence type="ECO:0000313" key="5">
    <source>
        <dbReference type="Proteomes" id="UP000265560"/>
    </source>
</evidence>
<keyword evidence="1" id="KW-0106">Calcium</keyword>
<feature type="domain" description="DUF5801" evidence="3">
    <location>
        <begin position="1200"/>
        <end position="1317"/>
    </location>
</feature>
<feature type="compositionally biased region" description="Low complexity" evidence="2">
    <location>
        <begin position="87"/>
        <end position="100"/>
    </location>
</feature>
<organism evidence="4 5">
    <name type="scientific">Pseudomonas cavernae</name>
    <dbReference type="NCBI Taxonomy" id="2320867"/>
    <lineage>
        <taxon>Bacteria</taxon>
        <taxon>Pseudomonadati</taxon>
        <taxon>Pseudomonadota</taxon>
        <taxon>Gammaproteobacteria</taxon>
        <taxon>Pseudomonadales</taxon>
        <taxon>Pseudomonadaceae</taxon>
        <taxon>Pseudomonas</taxon>
    </lineage>
</organism>
<dbReference type="KEGG" id="pcav:D3880_15160"/>
<dbReference type="Gene3D" id="2.150.10.10">
    <property type="entry name" value="Serralysin-like metalloprotease, C-terminal"/>
    <property type="match status" value="1"/>
</dbReference>